<dbReference type="AlphaFoldDB" id="A0AAV8VUW5"/>
<gene>
    <name evidence="1" type="ORF">NQ315_005122</name>
</gene>
<evidence type="ECO:0000313" key="2">
    <source>
        <dbReference type="Proteomes" id="UP001159042"/>
    </source>
</evidence>
<proteinExistence type="predicted"/>
<accession>A0AAV8VUW5</accession>
<evidence type="ECO:0000313" key="1">
    <source>
        <dbReference type="EMBL" id="KAJ8917675.1"/>
    </source>
</evidence>
<protein>
    <recommendedName>
        <fullName evidence="3">LAGLIDADG homing endonuclease</fullName>
    </recommendedName>
</protein>
<organism evidence="1 2">
    <name type="scientific">Exocentrus adspersus</name>
    <dbReference type="NCBI Taxonomy" id="1586481"/>
    <lineage>
        <taxon>Eukaryota</taxon>
        <taxon>Metazoa</taxon>
        <taxon>Ecdysozoa</taxon>
        <taxon>Arthropoda</taxon>
        <taxon>Hexapoda</taxon>
        <taxon>Insecta</taxon>
        <taxon>Pterygota</taxon>
        <taxon>Neoptera</taxon>
        <taxon>Endopterygota</taxon>
        <taxon>Coleoptera</taxon>
        <taxon>Polyphaga</taxon>
        <taxon>Cucujiformia</taxon>
        <taxon>Chrysomeloidea</taxon>
        <taxon>Cerambycidae</taxon>
        <taxon>Lamiinae</taxon>
        <taxon>Acanthocinini</taxon>
        <taxon>Exocentrus</taxon>
    </lineage>
</organism>
<name>A0AAV8VUW5_9CUCU</name>
<dbReference type="EMBL" id="JANEYG010000031">
    <property type="protein sequence ID" value="KAJ8917675.1"/>
    <property type="molecule type" value="Genomic_DNA"/>
</dbReference>
<keyword evidence="2" id="KW-1185">Reference proteome</keyword>
<evidence type="ECO:0008006" key="3">
    <source>
        <dbReference type="Google" id="ProtNLM"/>
    </source>
</evidence>
<reference evidence="1 2" key="1">
    <citation type="journal article" date="2023" name="Insect Mol. Biol.">
        <title>Genome sequencing provides insights into the evolution of gene families encoding plant cell wall-degrading enzymes in longhorned beetles.</title>
        <authorList>
            <person name="Shin N.R."/>
            <person name="Okamura Y."/>
            <person name="Kirsch R."/>
            <person name="Pauchet Y."/>
        </authorList>
    </citation>
    <scope>NUCLEOTIDE SEQUENCE [LARGE SCALE GENOMIC DNA]</scope>
    <source>
        <strain evidence="1">EAD_L_NR</strain>
    </source>
</reference>
<dbReference type="Proteomes" id="UP001159042">
    <property type="component" value="Unassembled WGS sequence"/>
</dbReference>
<sequence>MLKATIKVYKNTDIGKYSKLTAYLKSCTHNGDFRCLSMLTNLKSTDVKDPGSYLLVSIPDTKTGISRKFTIIIEEGFCKIYFSSPNSPNTR</sequence>
<comment type="caution">
    <text evidence="1">The sequence shown here is derived from an EMBL/GenBank/DDBJ whole genome shotgun (WGS) entry which is preliminary data.</text>
</comment>